<dbReference type="GeneID" id="128198526"/>
<keyword evidence="3 5" id="KW-1133">Transmembrane helix</keyword>
<dbReference type="Proteomes" id="UP001652582">
    <property type="component" value="Chromosome 11"/>
</dbReference>
<evidence type="ECO:0000256" key="5">
    <source>
        <dbReference type="SAM" id="Phobius"/>
    </source>
</evidence>
<evidence type="ECO:0000313" key="6">
    <source>
        <dbReference type="Proteomes" id="UP001652582"/>
    </source>
</evidence>
<evidence type="ECO:0000256" key="1">
    <source>
        <dbReference type="ARBA" id="ARBA00004141"/>
    </source>
</evidence>
<protein>
    <submittedName>
        <fullName evidence="7">Sialin-like</fullName>
    </submittedName>
</protein>
<gene>
    <name evidence="7" type="primary">LOC128198526</name>
</gene>
<name>A0ABM3LMX8_BICAN</name>
<sequence>MGLMGGFYCGMKINTLDLAPNYAGSLTSFVNTTSTFAGIITPYLIGLLTPDSTLVQWRTAFWVCLAVLVSTNIIYCIWTEGEQQWWDDVRHLGYPPGWKHGPITKDDLTLTSTHPEYIELNKKLCAEIH</sequence>
<feature type="transmembrane region" description="Helical" evidence="5">
    <location>
        <begin position="21"/>
        <end position="45"/>
    </location>
</feature>
<dbReference type="InterPro" id="IPR036259">
    <property type="entry name" value="MFS_trans_sf"/>
</dbReference>
<dbReference type="RefSeq" id="XP_052740393.1">
    <property type="nucleotide sequence ID" value="XM_052884433.1"/>
</dbReference>
<keyword evidence="6" id="KW-1185">Reference proteome</keyword>
<evidence type="ECO:0000256" key="3">
    <source>
        <dbReference type="ARBA" id="ARBA00022989"/>
    </source>
</evidence>
<dbReference type="InterPro" id="IPR050382">
    <property type="entry name" value="MFS_Na/Anion_cotransporter"/>
</dbReference>
<reference evidence="7" key="1">
    <citation type="submission" date="2025-08" db="UniProtKB">
        <authorList>
            <consortium name="RefSeq"/>
        </authorList>
    </citation>
    <scope>IDENTIFICATION</scope>
</reference>
<proteinExistence type="predicted"/>
<dbReference type="SUPFAM" id="SSF103473">
    <property type="entry name" value="MFS general substrate transporter"/>
    <property type="match status" value="1"/>
</dbReference>
<evidence type="ECO:0000256" key="2">
    <source>
        <dbReference type="ARBA" id="ARBA00022692"/>
    </source>
</evidence>
<accession>A0ABM3LMX8</accession>
<comment type="subcellular location">
    <subcellularLocation>
        <location evidence="1">Membrane</location>
        <topology evidence="1">Multi-pass membrane protein</topology>
    </subcellularLocation>
</comment>
<keyword evidence="4 5" id="KW-0472">Membrane</keyword>
<evidence type="ECO:0000256" key="4">
    <source>
        <dbReference type="ARBA" id="ARBA00023136"/>
    </source>
</evidence>
<dbReference type="Gene3D" id="1.20.1250.20">
    <property type="entry name" value="MFS general substrate transporter like domains"/>
    <property type="match status" value="1"/>
</dbReference>
<evidence type="ECO:0000313" key="7">
    <source>
        <dbReference type="RefSeq" id="XP_052740393.1"/>
    </source>
</evidence>
<organism evidence="6 7">
    <name type="scientific">Bicyclus anynana</name>
    <name type="common">Squinting bush brown butterfly</name>
    <dbReference type="NCBI Taxonomy" id="110368"/>
    <lineage>
        <taxon>Eukaryota</taxon>
        <taxon>Metazoa</taxon>
        <taxon>Ecdysozoa</taxon>
        <taxon>Arthropoda</taxon>
        <taxon>Hexapoda</taxon>
        <taxon>Insecta</taxon>
        <taxon>Pterygota</taxon>
        <taxon>Neoptera</taxon>
        <taxon>Endopterygota</taxon>
        <taxon>Lepidoptera</taxon>
        <taxon>Glossata</taxon>
        <taxon>Ditrysia</taxon>
        <taxon>Papilionoidea</taxon>
        <taxon>Nymphalidae</taxon>
        <taxon>Satyrinae</taxon>
        <taxon>Satyrini</taxon>
        <taxon>Mycalesina</taxon>
        <taxon>Bicyclus</taxon>
    </lineage>
</organism>
<feature type="transmembrane region" description="Helical" evidence="5">
    <location>
        <begin position="57"/>
        <end position="78"/>
    </location>
</feature>
<keyword evidence="2 5" id="KW-0812">Transmembrane</keyword>
<dbReference type="PANTHER" id="PTHR11662">
    <property type="entry name" value="SOLUTE CARRIER FAMILY 17"/>
    <property type="match status" value="1"/>
</dbReference>
<dbReference type="PANTHER" id="PTHR11662:SF415">
    <property type="entry name" value="AT30085P-RELATED"/>
    <property type="match status" value="1"/>
</dbReference>